<feature type="region of interest" description="Disordered" evidence="1">
    <location>
        <begin position="1"/>
        <end position="31"/>
    </location>
</feature>
<evidence type="ECO:0000256" key="1">
    <source>
        <dbReference type="SAM" id="MobiDB-lite"/>
    </source>
</evidence>
<name>A0ABT9Q947_9ACTN</name>
<proteinExistence type="predicted"/>
<evidence type="ECO:0000313" key="3">
    <source>
        <dbReference type="Proteomes" id="UP001225356"/>
    </source>
</evidence>
<protein>
    <submittedName>
        <fullName evidence="2">Uncharacterized protein</fullName>
    </submittedName>
</protein>
<accession>A0ABT9Q947</accession>
<feature type="compositionally biased region" description="Basic and acidic residues" evidence="1">
    <location>
        <begin position="10"/>
        <end position="20"/>
    </location>
</feature>
<gene>
    <name evidence="2" type="ORF">J2853_002493</name>
</gene>
<dbReference type="Proteomes" id="UP001225356">
    <property type="component" value="Unassembled WGS sequence"/>
</dbReference>
<sequence>MASKPKKNRSARDKQLERQRAQRQARKLQSLSPLQRLQPPFKLYEEWFHVGDYAKDAIVHSARFDDRLDDTAKDLADAFVRLGPRYHGVVPKAAVFLDQQIQEGVIHMAVPGEPGSYQDVPLIEMAAGVSSPDTQEELRRLRPDEMPEDSMPMTDEGAAMALHELHALGYLIVDDDFVVNVAFPPKTPGGKWWLNGQAER</sequence>
<keyword evidence="3" id="KW-1185">Reference proteome</keyword>
<dbReference type="RefSeq" id="WP_307557391.1">
    <property type="nucleotide sequence ID" value="NZ_JAUSQU010000001.1"/>
</dbReference>
<evidence type="ECO:0000313" key="2">
    <source>
        <dbReference type="EMBL" id="MDP9843282.1"/>
    </source>
</evidence>
<comment type="caution">
    <text evidence="2">The sequence shown here is derived from an EMBL/GenBank/DDBJ whole genome shotgun (WGS) entry which is preliminary data.</text>
</comment>
<organism evidence="2 3">
    <name type="scientific">Streptosporangium lutulentum</name>
    <dbReference type="NCBI Taxonomy" id="1461250"/>
    <lineage>
        <taxon>Bacteria</taxon>
        <taxon>Bacillati</taxon>
        <taxon>Actinomycetota</taxon>
        <taxon>Actinomycetes</taxon>
        <taxon>Streptosporangiales</taxon>
        <taxon>Streptosporangiaceae</taxon>
        <taxon>Streptosporangium</taxon>
    </lineage>
</organism>
<reference evidence="2 3" key="1">
    <citation type="submission" date="2023-07" db="EMBL/GenBank/DDBJ databases">
        <title>Sequencing the genomes of 1000 actinobacteria strains.</title>
        <authorList>
            <person name="Klenk H.-P."/>
        </authorList>
    </citation>
    <scope>NUCLEOTIDE SEQUENCE [LARGE SCALE GENOMIC DNA]</scope>
    <source>
        <strain evidence="2 3">DSM 46740</strain>
    </source>
</reference>
<dbReference type="EMBL" id="JAUSQU010000001">
    <property type="protein sequence ID" value="MDP9843282.1"/>
    <property type="molecule type" value="Genomic_DNA"/>
</dbReference>